<dbReference type="EMBL" id="JAXCGZ010003882">
    <property type="protein sequence ID" value="KAK7082825.1"/>
    <property type="molecule type" value="Genomic_DNA"/>
</dbReference>
<proteinExistence type="predicted"/>
<evidence type="ECO:0000313" key="3">
    <source>
        <dbReference type="Proteomes" id="UP001381693"/>
    </source>
</evidence>
<gene>
    <name evidence="2" type="ORF">SK128_019257</name>
</gene>
<keyword evidence="3" id="KW-1185">Reference proteome</keyword>
<feature type="region of interest" description="Disordered" evidence="1">
    <location>
        <begin position="949"/>
        <end position="1027"/>
    </location>
</feature>
<sequence>MPLGLYSVTEFFAHPQCQNCPQPLHILAYKGGQPPSGSAMASDIAGIIQTILQLKERIQRELGSDCQVLFVPPIRALVVQEENFRSHGALHDACEKNQAFCTNAAMLSVLRDFYNSFSAVWMTFMLKEPFYEPIRTSLKNYKAVIREENVVPVLDSKNYTLEMEPWIQMLQTVIEQLLSNNKMRKEIDMPLANPTFEVSSRETVSRVNCVVVVGLDFLWKDLKVSLGDKAQKVHFIHEDINFSTESREKFICLQEKFPDGTRWIILSSLALLFREVPSGQVLCDLYSCPKPLRFYDCMINMNLPCHALNKETESLVSNLVSQVKAFVRSARQFLRPHSELYIPPLSPLAAMVIGNRTSHSHIHTLNEAGAPVHFIYGRFLFWSRTHILLSKKWMEMILKSEEGSDLHNPILKYMDERIPAMSFVYSIQSMKRTAQARTKWISLIEELLLNRTDRESVQSLEVATNAQDSCSTSLENTDTSSDHRPSSGFAMQIHHPVSQSRCLEDSANDSSTKNNAEVKPTNGRKNPSPGKQATLDGASGSSSLTSMQNIKNEIHDSDVPFNNISVDNANHICVSKIKSEFLPMKQKSVVIQQEYYSSIFDRSKSQDLAVNSLTEENIKTVKHKLSCVSTSKSEVFEEFRELDAVTGKNLNVQENKDLVGDENLNEMSTPEGVKLFSTVNATSIINTCRGVELSSMVDATSESNSCRGVELSSTVNAKSVSNTSRGVELSSTVDTASVSSICRDLNDKNKEFITDKDDSSSNAHAQDVLRKAKEISISEDQVPISKKVSVLECVSSNTVLSDAHETNLEPVNDKATNSSCLKEKNLPIKDLSAVNNKDRLPLAQAASPREAFDQVPTESMARVNDEMEMQVYREGPATASTSSLLHKNDTDNLIVLKHANLLKCEDNIKTLSKKKCCSSTLFLPGGDDITDETVISRTSLQTLDYAMDARKTSSGSSRNRDKIDADYALPRENSKSSLDSAMANDSFPSENNNSSLESTTANDSVPNENNISLEGTTANNSVPRENKNSTLEITTICNLPAEEKGKSSISSVSVMNKQMESAIASGREIEQRDTNIPTSTPLNKISSYIPYNKINISITLSEKNRCDEIYRAEQEHTNVTLNNDCSSRGSGNGTSQTVVKGKEISLVEPDKQNQVVNQGMNIPSLINRVPTLPLLSASSYLSTKSSMPTCVVHPIPVILGPVKQKKEKSQVKKEVAISGVSSKPTRRRCPGNFAEPPQGTLTTSSDNFHESWDNSPMDQSVQSVPSNESFSNLSLVQQKFSENGSHALVATTLAISPCTTTHSSIARDATIPIAMNTTYTIPEPPLNTYNKSSRLADLVAPFTIGSTPLKNSSLSFPGSPSAVITLTNFKKSFENEEDVAVSNDNKKRECKIITDKKVDKPTFGLIILNVSTSITINQMKQILEVFGPVESFGRPVNILGKPAGGSWH</sequence>
<feature type="compositionally biased region" description="Polar residues" evidence="1">
    <location>
        <begin position="1003"/>
        <end position="1027"/>
    </location>
</feature>
<comment type="caution">
    <text evidence="2">The sequence shown here is derived from an EMBL/GenBank/DDBJ whole genome shotgun (WGS) entry which is preliminary data.</text>
</comment>
<evidence type="ECO:0000256" key="1">
    <source>
        <dbReference type="SAM" id="MobiDB-lite"/>
    </source>
</evidence>
<feature type="compositionally biased region" description="Polar residues" evidence="1">
    <location>
        <begin position="460"/>
        <end position="479"/>
    </location>
</feature>
<reference evidence="2 3" key="1">
    <citation type="submission" date="2023-11" db="EMBL/GenBank/DDBJ databases">
        <title>Halocaridina rubra genome assembly.</title>
        <authorList>
            <person name="Smith C."/>
        </authorList>
    </citation>
    <scope>NUCLEOTIDE SEQUENCE [LARGE SCALE GENOMIC DNA]</scope>
    <source>
        <strain evidence="2">EP-1</strain>
        <tissue evidence="2">Whole</tissue>
    </source>
</reference>
<protein>
    <submittedName>
        <fullName evidence="2">Uncharacterized protein</fullName>
    </submittedName>
</protein>
<dbReference type="Proteomes" id="UP001381693">
    <property type="component" value="Unassembled WGS sequence"/>
</dbReference>
<feature type="region of interest" description="Disordered" evidence="1">
    <location>
        <begin position="1217"/>
        <end position="1245"/>
    </location>
</feature>
<feature type="region of interest" description="Disordered" evidence="1">
    <location>
        <begin position="460"/>
        <end position="544"/>
    </location>
</feature>
<feature type="compositionally biased region" description="Low complexity" evidence="1">
    <location>
        <begin position="989"/>
        <end position="1002"/>
    </location>
</feature>
<accession>A0AAN9ADY9</accession>
<organism evidence="2 3">
    <name type="scientific">Halocaridina rubra</name>
    <name type="common">Hawaiian red shrimp</name>
    <dbReference type="NCBI Taxonomy" id="373956"/>
    <lineage>
        <taxon>Eukaryota</taxon>
        <taxon>Metazoa</taxon>
        <taxon>Ecdysozoa</taxon>
        <taxon>Arthropoda</taxon>
        <taxon>Crustacea</taxon>
        <taxon>Multicrustacea</taxon>
        <taxon>Malacostraca</taxon>
        <taxon>Eumalacostraca</taxon>
        <taxon>Eucarida</taxon>
        <taxon>Decapoda</taxon>
        <taxon>Pleocyemata</taxon>
        <taxon>Caridea</taxon>
        <taxon>Atyoidea</taxon>
        <taxon>Atyidae</taxon>
        <taxon>Halocaridina</taxon>
    </lineage>
</organism>
<name>A0AAN9ADY9_HALRR</name>
<evidence type="ECO:0000313" key="2">
    <source>
        <dbReference type="EMBL" id="KAK7082825.1"/>
    </source>
</evidence>